<comment type="subcellular location">
    <subcellularLocation>
        <location evidence="7">Cytoplasm</location>
    </subcellularLocation>
</comment>
<dbReference type="InterPro" id="IPR002036">
    <property type="entry name" value="YbeY"/>
</dbReference>
<dbReference type="GO" id="GO:0004222">
    <property type="term" value="F:metalloendopeptidase activity"/>
    <property type="evidence" value="ECO:0007669"/>
    <property type="project" value="InterPro"/>
</dbReference>
<feature type="binding site" evidence="7">
    <location>
        <position position="229"/>
    </location>
    <ligand>
        <name>Zn(2+)</name>
        <dbReference type="ChEBI" id="CHEBI:29105"/>
        <note>catalytic</note>
    </ligand>
</feature>
<keyword evidence="3 7" id="KW-0479">Metal-binding</keyword>
<dbReference type="GO" id="GO:0006364">
    <property type="term" value="P:rRNA processing"/>
    <property type="evidence" value="ECO:0007669"/>
    <property type="project" value="UniProtKB-UniRule"/>
</dbReference>
<accession>A0A5B9P3V3</accession>
<dbReference type="EC" id="3.1.-.-" evidence="7"/>
<name>A0A5B9P3V3_9BACT</name>
<comment type="cofactor">
    <cofactor evidence="7">
        <name>Zn(2+)</name>
        <dbReference type="ChEBI" id="CHEBI:29105"/>
    </cofactor>
    <text evidence="7">Binds 1 zinc ion.</text>
</comment>
<dbReference type="PROSITE" id="PS01306">
    <property type="entry name" value="UPF0054"/>
    <property type="match status" value="1"/>
</dbReference>
<proteinExistence type="inferred from homology"/>
<keyword evidence="7" id="KW-0690">Ribosome biogenesis</keyword>
<evidence type="ECO:0000313" key="8">
    <source>
        <dbReference type="EMBL" id="QEG21088.1"/>
    </source>
</evidence>
<protein>
    <recommendedName>
        <fullName evidence="7">Endoribonuclease YbeY</fullName>
        <ecNumber evidence="7">3.1.-.-</ecNumber>
    </recommendedName>
</protein>
<keyword evidence="9" id="KW-1185">Reference proteome</keyword>
<evidence type="ECO:0000256" key="4">
    <source>
        <dbReference type="ARBA" id="ARBA00022759"/>
    </source>
</evidence>
<dbReference type="PANTHER" id="PTHR46986:SF1">
    <property type="entry name" value="ENDORIBONUCLEASE YBEY, CHLOROPLASTIC"/>
    <property type="match status" value="1"/>
</dbReference>
<dbReference type="EMBL" id="CP042912">
    <property type="protein sequence ID" value="QEG21088.1"/>
    <property type="molecule type" value="Genomic_DNA"/>
</dbReference>
<dbReference type="PANTHER" id="PTHR46986">
    <property type="entry name" value="ENDORIBONUCLEASE YBEY, CHLOROPLASTIC"/>
    <property type="match status" value="1"/>
</dbReference>
<organism evidence="8 9">
    <name type="scientific">Mariniblastus fucicola</name>
    <dbReference type="NCBI Taxonomy" id="980251"/>
    <lineage>
        <taxon>Bacteria</taxon>
        <taxon>Pseudomonadati</taxon>
        <taxon>Planctomycetota</taxon>
        <taxon>Planctomycetia</taxon>
        <taxon>Pirellulales</taxon>
        <taxon>Pirellulaceae</taxon>
        <taxon>Mariniblastus</taxon>
    </lineage>
</organism>
<feature type="binding site" evidence="7">
    <location>
        <position position="235"/>
    </location>
    <ligand>
        <name>Zn(2+)</name>
        <dbReference type="ChEBI" id="CHEBI:29105"/>
        <note>catalytic</note>
    </ligand>
</feature>
<dbReference type="Proteomes" id="UP000322214">
    <property type="component" value="Chromosome"/>
</dbReference>
<evidence type="ECO:0000256" key="5">
    <source>
        <dbReference type="ARBA" id="ARBA00022801"/>
    </source>
</evidence>
<keyword evidence="6 7" id="KW-0862">Zinc</keyword>
<dbReference type="STRING" id="980251.GCA_001642875_02000"/>
<dbReference type="Pfam" id="PF02130">
    <property type="entry name" value="YbeY"/>
    <property type="match status" value="1"/>
</dbReference>
<dbReference type="NCBIfam" id="TIGR00043">
    <property type="entry name" value="rRNA maturation RNase YbeY"/>
    <property type="match status" value="1"/>
</dbReference>
<evidence type="ECO:0000256" key="2">
    <source>
        <dbReference type="ARBA" id="ARBA00022722"/>
    </source>
</evidence>
<keyword evidence="5 7" id="KW-0378">Hydrolase</keyword>
<keyword evidence="7" id="KW-0698">rRNA processing</keyword>
<evidence type="ECO:0000256" key="1">
    <source>
        <dbReference type="ARBA" id="ARBA00010875"/>
    </source>
</evidence>
<dbReference type="GO" id="GO:0005737">
    <property type="term" value="C:cytoplasm"/>
    <property type="evidence" value="ECO:0007669"/>
    <property type="project" value="UniProtKB-SubCell"/>
</dbReference>
<evidence type="ECO:0000256" key="3">
    <source>
        <dbReference type="ARBA" id="ARBA00022723"/>
    </source>
</evidence>
<dbReference type="InterPro" id="IPR020549">
    <property type="entry name" value="YbeY_CS"/>
</dbReference>
<dbReference type="GO" id="GO:0004521">
    <property type="term" value="F:RNA endonuclease activity"/>
    <property type="evidence" value="ECO:0007669"/>
    <property type="project" value="UniProtKB-UniRule"/>
</dbReference>
<dbReference type="AlphaFoldDB" id="A0A5B9P3V3"/>
<evidence type="ECO:0000313" key="9">
    <source>
        <dbReference type="Proteomes" id="UP000322214"/>
    </source>
</evidence>
<dbReference type="SUPFAM" id="SSF55486">
    <property type="entry name" value="Metalloproteases ('zincins'), catalytic domain"/>
    <property type="match status" value="1"/>
</dbReference>
<comment type="function">
    <text evidence="7">Single strand-specific metallo-endoribonuclease involved in late-stage 70S ribosome quality control and in maturation of the 3' terminus of the 16S rRNA.</text>
</comment>
<keyword evidence="7" id="KW-0963">Cytoplasm</keyword>
<gene>
    <name evidence="7 8" type="primary">ybeY</name>
    <name evidence="8" type="ORF">MFFC18_09400</name>
</gene>
<evidence type="ECO:0000256" key="6">
    <source>
        <dbReference type="ARBA" id="ARBA00022833"/>
    </source>
</evidence>
<dbReference type="InterPro" id="IPR023091">
    <property type="entry name" value="MetalPrtase_cat_dom_sf_prd"/>
</dbReference>
<feature type="binding site" evidence="7">
    <location>
        <position position="225"/>
    </location>
    <ligand>
        <name>Zn(2+)</name>
        <dbReference type="ChEBI" id="CHEBI:29105"/>
        <note>catalytic</note>
    </ligand>
</feature>
<evidence type="ECO:0000256" key="7">
    <source>
        <dbReference type="HAMAP-Rule" id="MF_00009"/>
    </source>
</evidence>
<keyword evidence="4 7" id="KW-0255">Endonuclease</keyword>
<dbReference type="GO" id="GO:0008270">
    <property type="term" value="F:zinc ion binding"/>
    <property type="evidence" value="ECO:0007669"/>
    <property type="project" value="UniProtKB-UniRule"/>
</dbReference>
<keyword evidence="2 7" id="KW-0540">Nuclease</keyword>
<sequence length="264" mass="29391">MLTTATTVNTDSRTRFFDTCWTPKIGLSHPDLYGDEESAPVGSDQAVEIQPLSVTHSCVNFKQPTRFFPGLRGNLNSKRPERRFRASKAHKLLTRSVSCLIKDGITPIFDRNLCLNTTALKIEIADQQQLKVNFDPLIKIASAILDDHGVSKGELSIALVDDPTIRELNNQYLQHDWETDVISFVLDEGEGWLAGQLIVSTDTAMRIAKEVGSTVEAELALYVAHGTLHLVGFDDLDENSAIEMKAAEKEYLQLFSIECINREA</sequence>
<reference evidence="8 9" key="1">
    <citation type="submission" date="2019-08" db="EMBL/GenBank/DDBJ databases">
        <title>Deep-cultivation of Planctomycetes and their phenomic and genomic characterization uncovers novel biology.</title>
        <authorList>
            <person name="Wiegand S."/>
            <person name="Jogler M."/>
            <person name="Boedeker C."/>
            <person name="Pinto D."/>
            <person name="Vollmers J."/>
            <person name="Rivas-Marin E."/>
            <person name="Kohn T."/>
            <person name="Peeters S.H."/>
            <person name="Heuer A."/>
            <person name="Rast P."/>
            <person name="Oberbeckmann S."/>
            <person name="Bunk B."/>
            <person name="Jeske O."/>
            <person name="Meyerdierks A."/>
            <person name="Storesund J.E."/>
            <person name="Kallscheuer N."/>
            <person name="Luecker S."/>
            <person name="Lage O.M."/>
            <person name="Pohl T."/>
            <person name="Merkel B.J."/>
            <person name="Hornburger P."/>
            <person name="Mueller R.-W."/>
            <person name="Bruemmer F."/>
            <person name="Labrenz M."/>
            <person name="Spormann A.M."/>
            <person name="Op den Camp H."/>
            <person name="Overmann J."/>
            <person name="Amann R."/>
            <person name="Jetten M.S.M."/>
            <person name="Mascher T."/>
            <person name="Medema M.H."/>
            <person name="Devos D.P."/>
            <person name="Kaster A.-K."/>
            <person name="Ovreas L."/>
            <person name="Rohde M."/>
            <person name="Galperin M.Y."/>
            <person name="Jogler C."/>
        </authorList>
    </citation>
    <scope>NUCLEOTIDE SEQUENCE [LARGE SCALE GENOMIC DNA]</scope>
    <source>
        <strain evidence="8 9">FC18</strain>
    </source>
</reference>
<comment type="similarity">
    <text evidence="1 7">Belongs to the endoribonuclease YbeY family.</text>
</comment>
<dbReference type="HAMAP" id="MF_00009">
    <property type="entry name" value="Endoribonucl_YbeY"/>
    <property type="match status" value="1"/>
</dbReference>
<dbReference type="Gene3D" id="3.40.390.30">
    <property type="entry name" value="Metalloproteases ('zincins'), catalytic domain"/>
    <property type="match status" value="1"/>
</dbReference>
<dbReference type="KEGG" id="mff:MFFC18_09400"/>
<dbReference type="OrthoDB" id="9807740at2"/>